<evidence type="ECO:0000256" key="3">
    <source>
        <dbReference type="ARBA" id="ARBA00022603"/>
    </source>
</evidence>
<evidence type="ECO:0000313" key="7">
    <source>
        <dbReference type="EMBL" id="NWH05297.1"/>
    </source>
</evidence>
<evidence type="ECO:0000313" key="8">
    <source>
        <dbReference type="Proteomes" id="UP000553343"/>
    </source>
</evidence>
<dbReference type="Gene3D" id="3.40.50.150">
    <property type="entry name" value="Vaccinia Virus protein VP39"/>
    <property type="match status" value="1"/>
</dbReference>
<dbReference type="GO" id="GO:0009236">
    <property type="term" value="P:cobalamin biosynthetic process"/>
    <property type="evidence" value="ECO:0007669"/>
    <property type="project" value="UniProtKB-UniPathway"/>
</dbReference>
<accession>A0A850TAP2</accession>
<comment type="caution">
    <text evidence="7">The sequence shown here is derived from an EMBL/GenBank/DDBJ whole genome shotgun (WGS) entry which is preliminary data.</text>
</comment>
<dbReference type="CDD" id="cd02440">
    <property type="entry name" value="AdoMet_MTases"/>
    <property type="match status" value="1"/>
</dbReference>
<dbReference type="InterPro" id="IPR035996">
    <property type="entry name" value="4pyrrol_Methylase_sf"/>
</dbReference>
<dbReference type="Proteomes" id="UP000553343">
    <property type="component" value="Unassembled WGS sequence"/>
</dbReference>
<sequence length="406" mass="43831">MTEPVHVIGMGLGPSDLTASHLALIERATVLVGGKRHLSYFGQTRALKKEISSPVSGVLDFIEQNMAAGLVVVLASGDPLFFGIGKTLIARLGADNVFIHPNVTSMAAAFARLKLPWQDAAWVSLHGRENMSALATAMDDRALLCVLTDPKNDPWAVKKQVDSHAYAWQMWVLENLGAPEEKVSTMDAHTDADTVFAQPNVVVLQKGELAVPSGPLRLGTPDNWFVHEKGLITKASVRVLSLAALELAPDNILWDLGAGSGSVGIEATLFLPDGFVYAVEKNQGRVAQIKANVARFKVKNLSIFLAELPQGLTDLPRPDRVFIGGSGKNLGQVLDVVATVLNPLGRIVVNTVLMETLHPAVSKLEEKGFRVSLTQAQISKSRNMPWGRRMDALNPVWIIVGKKGKL</sequence>
<dbReference type="Gene3D" id="3.30.950.10">
    <property type="entry name" value="Methyltransferase, Cobalt-precorrin-4 Transmethylase, Domain 2"/>
    <property type="match status" value="1"/>
</dbReference>
<dbReference type="EMBL" id="JACADJ010000030">
    <property type="protein sequence ID" value="NWH05297.1"/>
    <property type="molecule type" value="Genomic_DNA"/>
</dbReference>
<dbReference type="PIRSF" id="PIRSF036428">
    <property type="entry name" value="CobL"/>
    <property type="match status" value="1"/>
</dbReference>
<dbReference type="UniPathway" id="UPA00148"/>
<evidence type="ECO:0000259" key="6">
    <source>
        <dbReference type="Pfam" id="PF00590"/>
    </source>
</evidence>
<dbReference type="NCBIfam" id="TIGR02467">
    <property type="entry name" value="CbiE"/>
    <property type="match status" value="1"/>
</dbReference>
<gene>
    <name evidence="7" type="primary">cbiE</name>
    <name evidence="7" type="ORF">HXW94_09910</name>
</gene>
<dbReference type="CDD" id="cd11644">
    <property type="entry name" value="Precorrin-6Y-MT"/>
    <property type="match status" value="1"/>
</dbReference>
<dbReference type="InterPro" id="IPR029063">
    <property type="entry name" value="SAM-dependent_MTases_sf"/>
</dbReference>
<dbReference type="InterPro" id="IPR014776">
    <property type="entry name" value="4pyrrole_Mease_sub2"/>
</dbReference>
<dbReference type="InterPro" id="IPR050714">
    <property type="entry name" value="Cobalamin_biosynth_MTase"/>
</dbReference>
<comment type="pathway">
    <text evidence="1">Cofactor biosynthesis; adenosylcobalamin biosynthesis.</text>
</comment>
<protein>
    <submittedName>
        <fullName evidence="7">Precorrin-6y C5,15-methyltransferase (Decarboxylating) subunit CbiE</fullName>
    </submittedName>
</protein>
<dbReference type="Pfam" id="PF00590">
    <property type="entry name" value="TP_methylase"/>
    <property type="match status" value="1"/>
</dbReference>
<dbReference type="GO" id="GO:0032259">
    <property type="term" value="P:methylation"/>
    <property type="evidence" value="ECO:0007669"/>
    <property type="project" value="UniProtKB-KW"/>
</dbReference>
<dbReference type="AlphaFoldDB" id="A0A850TAP2"/>
<evidence type="ECO:0000256" key="4">
    <source>
        <dbReference type="ARBA" id="ARBA00022679"/>
    </source>
</evidence>
<dbReference type="SUPFAM" id="SSF53790">
    <property type="entry name" value="Tetrapyrrole methylase"/>
    <property type="match status" value="1"/>
</dbReference>
<evidence type="ECO:0000256" key="2">
    <source>
        <dbReference type="ARBA" id="ARBA00022573"/>
    </source>
</evidence>
<keyword evidence="5" id="KW-0949">S-adenosyl-L-methionine</keyword>
<keyword evidence="3 7" id="KW-0489">Methyltransferase</keyword>
<name>A0A850TAP2_9BACT</name>
<dbReference type="SUPFAM" id="SSF53335">
    <property type="entry name" value="S-adenosyl-L-methionine-dependent methyltransferases"/>
    <property type="match status" value="1"/>
</dbReference>
<dbReference type="PANTHER" id="PTHR43182">
    <property type="entry name" value="COBALT-PRECORRIN-6B C(15)-METHYLTRANSFERASE (DECARBOXYLATING)"/>
    <property type="match status" value="1"/>
</dbReference>
<reference evidence="7 8" key="1">
    <citation type="submission" date="2020-06" db="EMBL/GenBank/DDBJ databases">
        <title>High-quality draft genome of sulfate reducer Desulfobacter latus type strain AcrS2 isolated from marine sediment.</title>
        <authorList>
            <person name="Hoppe M."/>
            <person name="Larsen C.K."/>
            <person name="Marshall I.P.G."/>
            <person name="Schramm A."/>
            <person name="Marietou A.G."/>
        </authorList>
    </citation>
    <scope>NUCLEOTIDE SEQUENCE [LARGE SCALE GENOMIC DNA]</scope>
    <source>
        <strain evidence="7 8">AcRS2</strain>
    </source>
</reference>
<keyword evidence="8" id="KW-1185">Reference proteome</keyword>
<organism evidence="7 8">
    <name type="scientific">Desulfobacter latus</name>
    <dbReference type="NCBI Taxonomy" id="2292"/>
    <lineage>
        <taxon>Bacteria</taxon>
        <taxon>Pseudomonadati</taxon>
        <taxon>Thermodesulfobacteriota</taxon>
        <taxon>Desulfobacteria</taxon>
        <taxon>Desulfobacterales</taxon>
        <taxon>Desulfobacteraceae</taxon>
        <taxon>Desulfobacter</taxon>
    </lineage>
</organism>
<evidence type="ECO:0000256" key="1">
    <source>
        <dbReference type="ARBA" id="ARBA00004953"/>
    </source>
</evidence>
<dbReference type="InterPro" id="IPR012818">
    <property type="entry name" value="CbiE"/>
</dbReference>
<dbReference type="NCBIfam" id="TIGR02469">
    <property type="entry name" value="CbiT"/>
    <property type="match status" value="1"/>
</dbReference>
<dbReference type="InterPro" id="IPR014777">
    <property type="entry name" value="4pyrrole_Mease_sub1"/>
</dbReference>
<dbReference type="RefSeq" id="WP_178366752.1">
    <property type="nucleotide sequence ID" value="NZ_JACADJ010000030.1"/>
</dbReference>
<evidence type="ECO:0000256" key="5">
    <source>
        <dbReference type="ARBA" id="ARBA00022691"/>
    </source>
</evidence>
<dbReference type="GO" id="GO:0008276">
    <property type="term" value="F:protein methyltransferase activity"/>
    <property type="evidence" value="ECO:0007669"/>
    <property type="project" value="InterPro"/>
</dbReference>
<dbReference type="Gene3D" id="3.40.1010.10">
    <property type="entry name" value="Cobalt-precorrin-4 Transmethylase, Domain 1"/>
    <property type="match status" value="1"/>
</dbReference>
<dbReference type="InterPro" id="IPR006365">
    <property type="entry name" value="Cbl_synth_CobL"/>
</dbReference>
<dbReference type="InterPro" id="IPR000878">
    <property type="entry name" value="4pyrrol_Mease"/>
</dbReference>
<feature type="domain" description="Tetrapyrrole methylase" evidence="6">
    <location>
        <begin position="5"/>
        <end position="185"/>
    </location>
</feature>
<proteinExistence type="predicted"/>
<dbReference type="InterPro" id="IPR014008">
    <property type="entry name" value="Cbl_synth_MTase_CbiT"/>
</dbReference>
<keyword evidence="4 7" id="KW-0808">Transferase</keyword>
<keyword evidence="2" id="KW-0169">Cobalamin biosynthesis</keyword>
<dbReference type="PANTHER" id="PTHR43182:SF1">
    <property type="entry name" value="COBALT-PRECORRIN-7 C(5)-METHYLTRANSFERASE"/>
    <property type="match status" value="1"/>
</dbReference>